<protein>
    <submittedName>
        <fullName evidence="1">Uncharacterized protein</fullName>
    </submittedName>
</protein>
<dbReference type="AlphaFoldDB" id="X0X257"/>
<reference evidence="1" key="1">
    <citation type="journal article" date="2014" name="Front. Microbiol.">
        <title>High frequency of phylogenetically diverse reductive dehalogenase-homologous genes in deep subseafloor sedimentary metagenomes.</title>
        <authorList>
            <person name="Kawai M."/>
            <person name="Futagami T."/>
            <person name="Toyoda A."/>
            <person name="Takaki Y."/>
            <person name="Nishi S."/>
            <person name="Hori S."/>
            <person name="Arai W."/>
            <person name="Tsubouchi T."/>
            <person name="Morono Y."/>
            <person name="Uchiyama I."/>
            <person name="Ito T."/>
            <person name="Fujiyama A."/>
            <person name="Inagaki F."/>
            <person name="Takami H."/>
        </authorList>
    </citation>
    <scope>NUCLEOTIDE SEQUENCE</scope>
    <source>
        <strain evidence="1">Expedition CK06-06</strain>
    </source>
</reference>
<comment type="caution">
    <text evidence="1">The sequence shown here is derived from an EMBL/GenBank/DDBJ whole genome shotgun (WGS) entry which is preliminary data.</text>
</comment>
<organism evidence="1">
    <name type="scientific">marine sediment metagenome</name>
    <dbReference type="NCBI Taxonomy" id="412755"/>
    <lineage>
        <taxon>unclassified sequences</taxon>
        <taxon>metagenomes</taxon>
        <taxon>ecological metagenomes</taxon>
    </lineage>
</organism>
<proteinExistence type="predicted"/>
<dbReference type="EMBL" id="BARS01045260">
    <property type="protein sequence ID" value="GAG30733.1"/>
    <property type="molecule type" value="Genomic_DNA"/>
</dbReference>
<gene>
    <name evidence="1" type="ORF">S01H1_68255</name>
</gene>
<sequence>FLHQDARRLASLPPEKRRVLEVFSAIAGAKTGAAVFGSPLIGASIGKKAAKDVLAQMTDKQARRLAFELTTNPEKFVEQVNRLKQGDLTNPGTVLEEMLQIMAKGAKDTAVGAVKAIPGKIPAAIAAERVE</sequence>
<evidence type="ECO:0000313" key="1">
    <source>
        <dbReference type="EMBL" id="GAG30733.1"/>
    </source>
</evidence>
<accession>X0X257</accession>
<feature type="non-terminal residue" evidence="1">
    <location>
        <position position="1"/>
    </location>
</feature>
<name>X0X257_9ZZZZ</name>